<evidence type="ECO:0000313" key="3">
    <source>
        <dbReference type="Proteomes" id="UP000706151"/>
    </source>
</evidence>
<dbReference type="EMBL" id="JADJOT010000002">
    <property type="protein sequence ID" value="MBK7953046.1"/>
    <property type="molecule type" value="Genomic_DNA"/>
</dbReference>
<protein>
    <submittedName>
        <fullName evidence="2">Uncharacterized protein</fullName>
    </submittedName>
</protein>
<dbReference type="AlphaFoldDB" id="A0A935T6E3"/>
<keyword evidence="1" id="KW-0812">Transmembrane</keyword>
<keyword evidence="1" id="KW-0472">Membrane</keyword>
<dbReference type="Proteomes" id="UP000706151">
    <property type="component" value="Unassembled WGS sequence"/>
</dbReference>
<organism evidence="2 3">
    <name type="scientific">Candidatus Accumulibacter affinis</name>
    <dbReference type="NCBI Taxonomy" id="2954384"/>
    <lineage>
        <taxon>Bacteria</taxon>
        <taxon>Pseudomonadati</taxon>
        <taxon>Pseudomonadota</taxon>
        <taxon>Betaproteobacteria</taxon>
        <taxon>Candidatus Accumulibacter</taxon>
    </lineage>
</organism>
<evidence type="ECO:0000313" key="2">
    <source>
        <dbReference type="EMBL" id="MBK7953046.1"/>
    </source>
</evidence>
<name>A0A935T6E3_9PROT</name>
<reference evidence="2 3" key="1">
    <citation type="submission" date="2020-10" db="EMBL/GenBank/DDBJ databases">
        <title>Connecting structure to function with the recovery of over 1000 high-quality activated sludge metagenome-assembled genomes encoding full-length rRNA genes using long-read sequencing.</title>
        <authorList>
            <person name="Singleton C.M."/>
            <person name="Petriglieri F."/>
            <person name="Kristensen J.M."/>
            <person name="Kirkegaard R.H."/>
            <person name="Michaelsen T.Y."/>
            <person name="Andersen M.H."/>
            <person name="Karst S.M."/>
            <person name="Dueholm M.S."/>
            <person name="Nielsen P.H."/>
            <person name="Albertsen M."/>
        </authorList>
    </citation>
    <scope>NUCLEOTIDE SEQUENCE [LARGE SCALE GENOMIC DNA]</scope>
    <source>
        <strain evidence="2">Fred_18-Q3-R57-64_BAT3C.720</strain>
    </source>
</reference>
<accession>A0A935T6E3</accession>
<proteinExistence type="predicted"/>
<gene>
    <name evidence="2" type="ORF">IPK02_03185</name>
</gene>
<keyword evidence="1" id="KW-1133">Transmembrane helix</keyword>
<feature type="transmembrane region" description="Helical" evidence="1">
    <location>
        <begin position="12"/>
        <end position="36"/>
    </location>
</feature>
<sequence>MRLTLLWLNNAGSLLEGLVVGGFCSGVLGAVLYSIFPSLLSSLLPTGRSTQ</sequence>
<comment type="caution">
    <text evidence="2">The sequence shown here is derived from an EMBL/GenBank/DDBJ whole genome shotgun (WGS) entry which is preliminary data.</text>
</comment>
<evidence type="ECO:0000256" key="1">
    <source>
        <dbReference type="SAM" id="Phobius"/>
    </source>
</evidence>